<dbReference type="RefSeq" id="WP_378998190.1">
    <property type="nucleotide sequence ID" value="NZ_JBHSMT010000026.1"/>
</dbReference>
<dbReference type="GO" id="GO:0016746">
    <property type="term" value="F:acyltransferase activity"/>
    <property type="evidence" value="ECO:0007669"/>
    <property type="project" value="UniProtKB-KW"/>
</dbReference>
<feature type="domain" description="N-acetyltransferase" evidence="3">
    <location>
        <begin position="12"/>
        <end position="182"/>
    </location>
</feature>
<accession>A0ABW0MB01</accession>
<keyword evidence="5" id="KW-1185">Reference proteome</keyword>
<dbReference type="InterPro" id="IPR000182">
    <property type="entry name" value="GNAT_dom"/>
</dbReference>
<dbReference type="PANTHER" id="PTHR43877">
    <property type="entry name" value="AMINOALKYLPHOSPHONATE N-ACETYLTRANSFERASE-RELATED-RELATED"/>
    <property type="match status" value="1"/>
</dbReference>
<evidence type="ECO:0000259" key="3">
    <source>
        <dbReference type="PROSITE" id="PS51186"/>
    </source>
</evidence>
<evidence type="ECO:0000313" key="4">
    <source>
        <dbReference type="EMBL" id="MFC5475083.1"/>
    </source>
</evidence>
<comment type="caution">
    <text evidence="4">The sequence shown here is derived from an EMBL/GenBank/DDBJ whole genome shotgun (WGS) entry which is preliminary data.</text>
</comment>
<dbReference type="EC" id="2.3.-.-" evidence="4"/>
<organism evidence="4 5">
    <name type="scientific">Paraherbaspirillum soli</name>
    <dbReference type="NCBI Taxonomy" id="631222"/>
    <lineage>
        <taxon>Bacteria</taxon>
        <taxon>Pseudomonadati</taxon>
        <taxon>Pseudomonadota</taxon>
        <taxon>Betaproteobacteria</taxon>
        <taxon>Burkholderiales</taxon>
        <taxon>Oxalobacteraceae</taxon>
        <taxon>Paraherbaspirillum</taxon>
    </lineage>
</organism>
<reference evidence="5" key="1">
    <citation type="journal article" date="2019" name="Int. J. Syst. Evol. Microbiol.">
        <title>The Global Catalogue of Microorganisms (GCM) 10K type strain sequencing project: providing services to taxonomists for standard genome sequencing and annotation.</title>
        <authorList>
            <consortium name="The Broad Institute Genomics Platform"/>
            <consortium name="The Broad Institute Genome Sequencing Center for Infectious Disease"/>
            <person name="Wu L."/>
            <person name="Ma J."/>
        </authorList>
    </citation>
    <scope>NUCLEOTIDE SEQUENCE [LARGE SCALE GENOMIC DNA]</scope>
    <source>
        <strain evidence="5">JCM 17066</strain>
    </source>
</reference>
<keyword evidence="1 4" id="KW-0808">Transferase</keyword>
<dbReference type="SUPFAM" id="SSF55729">
    <property type="entry name" value="Acyl-CoA N-acyltransferases (Nat)"/>
    <property type="match status" value="1"/>
</dbReference>
<dbReference type="Proteomes" id="UP001596045">
    <property type="component" value="Unassembled WGS sequence"/>
</dbReference>
<dbReference type="Pfam" id="PF00583">
    <property type="entry name" value="Acetyltransf_1"/>
    <property type="match status" value="1"/>
</dbReference>
<protein>
    <submittedName>
        <fullName evidence="4">GNAT family N-acetyltransferase</fullName>
        <ecNumber evidence="4">2.3.-.-</ecNumber>
    </submittedName>
</protein>
<sequence>MSQNVTNIVGEVVIRRATVAEAPVIAAIRIDSWRATYRGIVPDAYLDGMESESSAALWTRILTAASDAACVFVAEIDGEIVGFAAGMTLREPKLGYDSELTAIYLIPSVQRAGVGRRLVAHVAATLAKAGANNLLAWVLADNHIARDFYTKLGAEPLTEQSFSWDGLELQEVGYGWRTIRVE</sequence>
<evidence type="ECO:0000256" key="1">
    <source>
        <dbReference type="ARBA" id="ARBA00022679"/>
    </source>
</evidence>
<dbReference type="EMBL" id="JBHSMT010000026">
    <property type="protein sequence ID" value="MFC5475083.1"/>
    <property type="molecule type" value="Genomic_DNA"/>
</dbReference>
<dbReference type="InterPro" id="IPR016181">
    <property type="entry name" value="Acyl_CoA_acyltransferase"/>
</dbReference>
<gene>
    <name evidence="4" type="ORF">ACFPM8_14065</name>
</gene>
<dbReference type="InterPro" id="IPR050832">
    <property type="entry name" value="Bact_Acetyltransf"/>
</dbReference>
<name>A0ABW0MB01_9BURK</name>
<evidence type="ECO:0000313" key="5">
    <source>
        <dbReference type="Proteomes" id="UP001596045"/>
    </source>
</evidence>
<keyword evidence="2 4" id="KW-0012">Acyltransferase</keyword>
<dbReference type="Gene3D" id="3.40.630.30">
    <property type="match status" value="1"/>
</dbReference>
<proteinExistence type="predicted"/>
<dbReference type="CDD" id="cd04301">
    <property type="entry name" value="NAT_SF"/>
    <property type="match status" value="1"/>
</dbReference>
<evidence type="ECO:0000256" key="2">
    <source>
        <dbReference type="ARBA" id="ARBA00023315"/>
    </source>
</evidence>
<dbReference type="PROSITE" id="PS51186">
    <property type="entry name" value="GNAT"/>
    <property type="match status" value="1"/>
</dbReference>